<evidence type="ECO:0000256" key="1">
    <source>
        <dbReference type="SAM" id="Phobius"/>
    </source>
</evidence>
<keyword evidence="1" id="KW-0472">Membrane</keyword>
<comment type="caution">
    <text evidence="2">The sequence shown here is derived from an EMBL/GenBank/DDBJ whole genome shotgun (WGS) entry which is preliminary data.</text>
</comment>
<evidence type="ECO:0000313" key="2">
    <source>
        <dbReference type="EMBL" id="MPM46607.1"/>
    </source>
</evidence>
<organism evidence="2">
    <name type="scientific">bioreactor metagenome</name>
    <dbReference type="NCBI Taxonomy" id="1076179"/>
    <lineage>
        <taxon>unclassified sequences</taxon>
        <taxon>metagenomes</taxon>
        <taxon>ecological metagenomes</taxon>
    </lineage>
</organism>
<reference evidence="2" key="1">
    <citation type="submission" date="2019-08" db="EMBL/GenBank/DDBJ databases">
        <authorList>
            <person name="Kucharzyk K."/>
            <person name="Murdoch R.W."/>
            <person name="Higgins S."/>
            <person name="Loffler F."/>
        </authorList>
    </citation>
    <scope>NUCLEOTIDE SEQUENCE</scope>
</reference>
<keyword evidence="1" id="KW-1133">Transmembrane helix</keyword>
<sequence>MSLMYIVLGPIAIIIIIRRLKRITFDIKIKNYEKLKSDILFLISIIITIGILIYFIEKS</sequence>
<dbReference type="AlphaFoldDB" id="A0A645A0M4"/>
<gene>
    <name evidence="2" type="ORF">SDC9_93312</name>
</gene>
<proteinExistence type="predicted"/>
<name>A0A645A0M4_9ZZZZ</name>
<protein>
    <submittedName>
        <fullName evidence="2">Uncharacterized protein</fullName>
    </submittedName>
</protein>
<accession>A0A645A0M4</accession>
<feature type="transmembrane region" description="Helical" evidence="1">
    <location>
        <begin position="6"/>
        <end position="25"/>
    </location>
</feature>
<feature type="transmembrane region" description="Helical" evidence="1">
    <location>
        <begin position="37"/>
        <end position="56"/>
    </location>
</feature>
<dbReference type="EMBL" id="VSSQ01011345">
    <property type="protein sequence ID" value="MPM46607.1"/>
    <property type="molecule type" value="Genomic_DNA"/>
</dbReference>
<keyword evidence="1" id="KW-0812">Transmembrane</keyword>